<dbReference type="InterPro" id="IPR003869">
    <property type="entry name" value="Polysac_CapD-like"/>
</dbReference>
<dbReference type="EMBL" id="JAMDNP010000018">
    <property type="protein sequence ID" value="MCY9760969.1"/>
    <property type="molecule type" value="Genomic_DNA"/>
</dbReference>
<dbReference type="CDD" id="cd05237">
    <property type="entry name" value="UDP_invert_4-6DH_SDR_e"/>
    <property type="match status" value="1"/>
</dbReference>
<feature type="domain" description="Polysaccharide biosynthesis protein CapD-like" evidence="4">
    <location>
        <begin position="287"/>
        <end position="569"/>
    </location>
</feature>
<keyword evidence="6" id="KW-1185">Reference proteome</keyword>
<protein>
    <submittedName>
        <fullName evidence="5">Polysaccharide biosynthesis protein</fullName>
    </submittedName>
</protein>
<evidence type="ECO:0000256" key="3">
    <source>
        <dbReference type="SAM" id="Phobius"/>
    </source>
</evidence>
<evidence type="ECO:0000313" key="6">
    <source>
        <dbReference type="Proteomes" id="UP001527181"/>
    </source>
</evidence>
<accession>A0ABT4GWA9</accession>
<feature type="transmembrane region" description="Helical" evidence="3">
    <location>
        <begin position="76"/>
        <end position="98"/>
    </location>
</feature>
<dbReference type="PANTHER" id="PTHR43318">
    <property type="entry name" value="UDP-N-ACETYLGLUCOSAMINE 4,6-DEHYDRATASE"/>
    <property type="match status" value="1"/>
</dbReference>
<dbReference type="InterPro" id="IPR036291">
    <property type="entry name" value="NAD(P)-bd_dom_sf"/>
</dbReference>
<dbReference type="Pfam" id="PF13727">
    <property type="entry name" value="CoA_binding_3"/>
    <property type="match status" value="1"/>
</dbReference>
<organism evidence="5 6">
    <name type="scientific">Paenibacillus alvei</name>
    <name type="common">Bacillus alvei</name>
    <dbReference type="NCBI Taxonomy" id="44250"/>
    <lineage>
        <taxon>Bacteria</taxon>
        <taxon>Bacillati</taxon>
        <taxon>Bacillota</taxon>
        <taxon>Bacilli</taxon>
        <taxon>Bacillales</taxon>
        <taxon>Paenibacillaceae</taxon>
        <taxon>Paenibacillus</taxon>
    </lineage>
</organism>
<name>A0ABT4GWA9_PAEAL</name>
<feature type="region of interest" description="Disordered" evidence="2">
    <location>
        <begin position="619"/>
        <end position="642"/>
    </location>
</feature>
<comment type="caution">
    <text evidence="5">The sequence shown here is derived from an EMBL/GenBank/DDBJ whole genome shotgun (WGS) entry which is preliminary data.</text>
</comment>
<dbReference type="PANTHER" id="PTHR43318:SF1">
    <property type="entry name" value="POLYSACCHARIDE BIOSYNTHESIS PROTEIN EPSC-RELATED"/>
    <property type="match status" value="1"/>
</dbReference>
<comment type="similarity">
    <text evidence="1">Belongs to the polysaccharide synthase family.</text>
</comment>
<keyword evidence="3" id="KW-0812">Transmembrane</keyword>
<gene>
    <name evidence="5" type="ORF">M5X12_10320</name>
</gene>
<feature type="transmembrane region" description="Helical" evidence="3">
    <location>
        <begin position="104"/>
        <end position="125"/>
    </location>
</feature>
<dbReference type="InterPro" id="IPR051203">
    <property type="entry name" value="Polysaccharide_Synthase-Rel"/>
</dbReference>
<feature type="transmembrane region" description="Helical" evidence="3">
    <location>
        <begin position="44"/>
        <end position="64"/>
    </location>
</feature>
<keyword evidence="3" id="KW-0472">Membrane</keyword>
<dbReference type="SUPFAM" id="SSF51735">
    <property type="entry name" value="NAD(P)-binding Rossmann-fold domains"/>
    <property type="match status" value="2"/>
</dbReference>
<evidence type="ECO:0000313" key="5">
    <source>
        <dbReference type="EMBL" id="MCY9760969.1"/>
    </source>
</evidence>
<sequence>MDNNIRKMSALMSMDILLTGVSVLWGFALHCGFVWTNELVRQCLSFALLAMAVSIISLHSFKLYRRVWVYASIQELVSILKAVSCTTIVSVLLWNLVWAPVLPLSFVITIFETMLLTVGGTRFALRMLRKYPFAVGRRSSVAVTQRALIVGAGSCGSVIASEMLNRPDEHIVPVAFVDDDAAKHRYKVHGVSIIGNRHAIPELVRSLSVDSIIIAAPSAPRRDIKDIIDICKQTKARLRTVPSIHDLIQGKVTLNEIRDVGVEDLLGREPVRKNLDEIASYLHNRTVLITGAGGSIGAELCRQAASLAPNRLILLGHGENSIYQIEMELRHNYPTLLIETIIADIQDRDKIESVFAYYRPNVVFHAAAHKHVPLMERNPAEAVKNNVFGTKNVAECADCYDVDYFMLISTDKAVNPTSVMGATKRVAEMIVQSMSVTSKTVFTSVRLGNVLGSRGSVIPRFKQQIMAGGPVTVTHPEMIRYFMTIPEAVQLVIQAGSLAKGGEVFILDMGKPTKIAELAKDLIRLSGLEPDVDISIEYTGIRPGEKLYEELLTAEEGLTSTKHDRIFIGRPAIHSRVMLEANLSRLSLVLTDEADHIRSVLKQLVPSYVQCIRIESAAHPSNPSDEEKYEEIPWSEGQLTLV</sequence>
<proteinExistence type="inferred from homology"/>
<dbReference type="Pfam" id="PF02719">
    <property type="entry name" value="Polysacc_synt_2"/>
    <property type="match status" value="1"/>
</dbReference>
<reference evidence="5 6" key="1">
    <citation type="submission" date="2022-05" db="EMBL/GenBank/DDBJ databases">
        <title>Genome Sequencing of Bee-Associated Microbes.</title>
        <authorList>
            <person name="Dunlap C."/>
        </authorList>
    </citation>
    <scope>NUCLEOTIDE SEQUENCE [LARGE SCALE GENOMIC DNA]</scope>
    <source>
        <strain evidence="5 6">NRRL B-04010</strain>
    </source>
</reference>
<evidence type="ECO:0000256" key="1">
    <source>
        <dbReference type="ARBA" id="ARBA00007430"/>
    </source>
</evidence>
<dbReference type="RefSeq" id="WP_268599972.1">
    <property type="nucleotide sequence ID" value="NZ_JAMDNP010000018.1"/>
</dbReference>
<dbReference type="Proteomes" id="UP001527181">
    <property type="component" value="Unassembled WGS sequence"/>
</dbReference>
<evidence type="ECO:0000259" key="4">
    <source>
        <dbReference type="Pfam" id="PF02719"/>
    </source>
</evidence>
<keyword evidence="3" id="KW-1133">Transmembrane helix</keyword>
<dbReference type="Gene3D" id="3.40.50.720">
    <property type="entry name" value="NAD(P)-binding Rossmann-like Domain"/>
    <property type="match status" value="2"/>
</dbReference>
<evidence type="ECO:0000256" key="2">
    <source>
        <dbReference type="SAM" id="MobiDB-lite"/>
    </source>
</evidence>